<name>A0A6J5NVL8_9CAUD</name>
<protein>
    <recommendedName>
        <fullName evidence="1">DUF7936 domain-containing protein</fullName>
    </recommendedName>
</protein>
<evidence type="ECO:0000259" key="1">
    <source>
        <dbReference type="Pfam" id="PF25590"/>
    </source>
</evidence>
<proteinExistence type="predicted"/>
<accession>A0A6J5NVL8</accession>
<feature type="domain" description="DUF7936" evidence="1">
    <location>
        <begin position="2"/>
        <end position="106"/>
    </location>
</feature>
<dbReference type="Pfam" id="PF25590">
    <property type="entry name" value="DUF7936"/>
    <property type="match status" value="1"/>
</dbReference>
<sequence>MSITYNWNFGPLECIPSLDGLTDVVKIVHWRYIGTDGTYSENRYGSVGLDTPSSDNFISFNDLTETEIIEWITPKLHVSVEEMQQNIETSINNQKNPPIINKSPPWMS</sequence>
<evidence type="ECO:0000313" key="2">
    <source>
        <dbReference type="EMBL" id="CAB4162832.1"/>
    </source>
</evidence>
<organism evidence="2">
    <name type="scientific">uncultured Caudovirales phage</name>
    <dbReference type="NCBI Taxonomy" id="2100421"/>
    <lineage>
        <taxon>Viruses</taxon>
        <taxon>Duplodnaviria</taxon>
        <taxon>Heunggongvirae</taxon>
        <taxon>Uroviricota</taxon>
        <taxon>Caudoviricetes</taxon>
        <taxon>Peduoviridae</taxon>
        <taxon>Maltschvirus</taxon>
        <taxon>Maltschvirus maltsch</taxon>
    </lineage>
</organism>
<reference evidence="2" key="1">
    <citation type="submission" date="2020-04" db="EMBL/GenBank/DDBJ databases">
        <authorList>
            <person name="Chiriac C."/>
            <person name="Salcher M."/>
            <person name="Ghai R."/>
            <person name="Kavagutti S V."/>
        </authorList>
    </citation>
    <scope>NUCLEOTIDE SEQUENCE</scope>
</reference>
<gene>
    <name evidence="2" type="ORF">UFOVP787_137</name>
</gene>
<dbReference type="InterPro" id="IPR057696">
    <property type="entry name" value="DUF7936"/>
</dbReference>
<dbReference type="EMBL" id="LR796734">
    <property type="protein sequence ID" value="CAB4162832.1"/>
    <property type="molecule type" value="Genomic_DNA"/>
</dbReference>